<dbReference type="GO" id="GO:0004497">
    <property type="term" value="F:monooxygenase activity"/>
    <property type="evidence" value="ECO:0007669"/>
    <property type="project" value="UniProtKB-UniRule"/>
</dbReference>
<comment type="cofactor">
    <cofactor evidence="5">
        <name>FAD</name>
        <dbReference type="ChEBI" id="CHEBI:57692"/>
    </cofactor>
</comment>
<feature type="binding site" evidence="5">
    <location>
        <position position="46"/>
    </location>
    <ligand>
        <name>NADPH</name>
        <dbReference type="ChEBI" id="CHEBI:57783"/>
    </ligand>
</feature>
<dbReference type="GO" id="GO:0046677">
    <property type="term" value="P:response to antibiotic"/>
    <property type="evidence" value="ECO:0007669"/>
    <property type="project" value="InterPro"/>
</dbReference>
<keyword evidence="5" id="KW-0521">NADP</keyword>
<comment type="catalytic activity">
    <reaction evidence="5">
        <text>a tetracycline + NADPH + O2 + H(+) = an 11a-hydroxytetracycline + NADP(+) + H2O</text>
        <dbReference type="Rhea" id="RHEA:61444"/>
        <dbReference type="ChEBI" id="CHEBI:15377"/>
        <dbReference type="ChEBI" id="CHEBI:15378"/>
        <dbReference type="ChEBI" id="CHEBI:15379"/>
        <dbReference type="ChEBI" id="CHEBI:57783"/>
        <dbReference type="ChEBI" id="CHEBI:58349"/>
        <dbReference type="ChEBI" id="CHEBI:144644"/>
        <dbReference type="ChEBI" id="CHEBI:144645"/>
    </reaction>
</comment>
<gene>
    <name evidence="7" type="ORF">SAMN05216167_13723</name>
</gene>
<keyword evidence="4 5" id="KW-0503">Monooxygenase</keyword>
<dbReference type="PANTHER" id="PTHR46972">
    <property type="entry name" value="MONOOXYGENASE ASQM-RELATED"/>
    <property type="match status" value="1"/>
</dbReference>
<accession>A0A1I2H2W3</accession>
<evidence type="ECO:0000256" key="4">
    <source>
        <dbReference type="ARBA" id="ARBA00023033"/>
    </source>
</evidence>
<dbReference type="Gene3D" id="3.50.50.60">
    <property type="entry name" value="FAD/NAD(P)-binding domain"/>
    <property type="match status" value="1"/>
</dbReference>
<evidence type="ECO:0000259" key="6">
    <source>
        <dbReference type="Pfam" id="PF01494"/>
    </source>
</evidence>
<dbReference type="SUPFAM" id="SSF51905">
    <property type="entry name" value="FAD/NAD(P)-binding domain"/>
    <property type="match status" value="1"/>
</dbReference>
<keyword evidence="2 5" id="KW-0274">FAD</keyword>
<dbReference type="AlphaFoldDB" id="A0A1I2H2W3"/>
<dbReference type="PANTHER" id="PTHR46972:SF1">
    <property type="entry name" value="FAD DEPENDENT OXIDOREDUCTASE DOMAIN-CONTAINING PROTEIN"/>
    <property type="match status" value="1"/>
</dbReference>
<comment type="function">
    <text evidence="5">An FAD-requiring monooxygenase active on some tetracycline antibiotic derivatives, which leads to their inactivation. Hydroxylates carbon 11a of tetracycline and some analogs.</text>
</comment>
<dbReference type="GO" id="GO:0071949">
    <property type="term" value="F:FAD binding"/>
    <property type="evidence" value="ECO:0007669"/>
    <property type="project" value="InterPro"/>
</dbReference>
<dbReference type="Pfam" id="PF01494">
    <property type="entry name" value="FAD_binding_3"/>
    <property type="match status" value="2"/>
</dbReference>
<evidence type="ECO:0000313" key="7">
    <source>
        <dbReference type="EMBL" id="SFF23639.1"/>
    </source>
</evidence>
<feature type="binding site" evidence="5">
    <location>
        <position position="309"/>
    </location>
    <ligand>
        <name>FAD</name>
        <dbReference type="ChEBI" id="CHEBI:57692"/>
    </ligand>
</feature>
<evidence type="ECO:0000256" key="5">
    <source>
        <dbReference type="HAMAP-Rule" id="MF_00845"/>
    </source>
</evidence>
<reference evidence="7 8" key="1">
    <citation type="submission" date="2016-10" db="EMBL/GenBank/DDBJ databases">
        <authorList>
            <person name="de Groot N.N."/>
        </authorList>
    </citation>
    <scope>NUCLEOTIDE SEQUENCE [LARGE SCALE GENOMIC DNA]</scope>
    <source>
        <strain evidence="7 8">DSM 26130</strain>
    </source>
</reference>
<dbReference type="STRING" id="662367.SAMN05216167_13723"/>
<name>A0A1I2H2W3_9BACT</name>
<comment type="subcellular location">
    <subcellularLocation>
        <location evidence="5">Cytoplasm</location>
    </subcellularLocation>
</comment>
<dbReference type="InterPro" id="IPR002938">
    <property type="entry name" value="FAD-bd"/>
</dbReference>
<feature type="binding site" evidence="5">
    <location>
        <position position="116"/>
    </location>
    <ligand>
        <name>FAD</name>
        <dbReference type="ChEBI" id="CHEBI:57692"/>
    </ligand>
</feature>
<comment type="domain">
    <text evidence="5">Consists of an N-terminal FAD-binding domain with a Rossman fold and a C-terminal substrate-binding domain.</text>
</comment>
<proteinExistence type="inferred from homology"/>
<keyword evidence="5" id="KW-0547">Nucleotide-binding</keyword>
<dbReference type="HAMAP" id="MF_00845">
    <property type="entry name" value="TetX_monooxygenase"/>
    <property type="match status" value="1"/>
</dbReference>
<dbReference type="GO" id="GO:0005737">
    <property type="term" value="C:cytoplasm"/>
    <property type="evidence" value="ECO:0007669"/>
    <property type="project" value="UniProtKB-SubCell"/>
</dbReference>
<organism evidence="7 8">
    <name type="scientific">Spirosoma endophyticum</name>
    <dbReference type="NCBI Taxonomy" id="662367"/>
    <lineage>
        <taxon>Bacteria</taxon>
        <taxon>Pseudomonadati</taxon>
        <taxon>Bacteroidota</taxon>
        <taxon>Cytophagia</taxon>
        <taxon>Cytophagales</taxon>
        <taxon>Cytophagaceae</taxon>
        <taxon>Spirosoma</taxon>
    </lineage>
</organism>
<dbReference type="EMBL" id="FOLQ01000037">
    <property type="protein sequence ID" value="SFF23639.1"/>
    <property type="molecule type" value="Genomic_DNA"/>
</dbReference>
<feature type="domain" description="FAD-binding" evidence="6">
    <location>
        <begin position="305"/>
        <end position="358"/>
    </location>
</feature>
<dbReference type="PRINTS" id="PR00420">
    <property type="entry name" value="RNGMNOXGNASE"/>
</dbReference>
<sequence length="391" mass="42459">MKSIVITNKQVAIVGGGPGGLTLARLLQAKGIAVTVYERDVNSAIRVQGATLDLHVESGLKAIEAAGLMKRFEETYRPGADKGRVVDQQGNIIYDEHDQAGEKAFGDALFRPEIDRADLRSLLVASLQADTVVWDRQLVDLSPVGDGWQLSFKNGITAFADLIIGADGANSKVRSVITPITPFYAGTTILQGNVENASVRAPTMYELLKGGKIYAHVEEKYVHVSAKGDGSIDFYVSLIRPENWAKASGIDFSDPTQRSAWFEDEFSGWGQVWFELFDQTGVPFLVRPQYCVPFDQHWEAQSSITVLGDAAHIAPPTGEGVNLAMLDALELSECLTSPSFLNTQSAIATYEKQMLARGSDEAQVAMDTVAWMHSQNASMQLVQLLTGSSGE</sequence>
<keyword evidence="8" id="KW-1185">Reference proteome</keyword>
<dbReference type="RefSeq" id="WP_093834677.1">
    <property type="nucleotide sequence ID" value="NZ_FOLQ01000037.1"/>
</dbReference>
<keyword evidence="3 5" id="KW-0560">Oxidoreductase</keyword>
<dbReference type="EC" id="1.14.13.-" evidence="5"/>
<keyword evidence="5" id="KW-0963">Cytoplasm</keyword>
<protein>
    <recommendedName>
        <fullName evidence="5">Flavin-dependent monooxygenase</fullName>
    </recommendedName>
    <alternativeName>
        <fullName evidence="5">TetX monooxygenase</fullName>
        <shortName evidence="5">TetX</shortName>
        <ecNumber evidence="5">1.14.13.-</ecNumber>
    </alternativeName>
</protein>
<comment type="similarity">
    <text evidence="5">Belongs to the aromatic-ring hydroxylase family. TetX subfamily.</text>
</comment>
<evidence type="ECO:0000256" key="3">
    <source>
        <dbReference type="ARBA" id="ARBA00023002"/>
    </source>
</evidence>
<dbReference type="InterPro" id="IPR036188">
    <property type="entry name" value="FAD/NAD-bd_sf"/>
</dbReference>
<comment type="subunit">
    <text evidence="5">Monomer.</text>
</comment>
<dbReference type="InterPro" id="IPR043683">
    <property type="entry name" value="TetX_monooxygenase"/>
</dbReference>
<dbReference type="Proteomes" id="UP000198598">
    <property type="component" value="Unassembled WGS sequence"/>
</dbReference>
<feature type="domain" description="FAD-binding" evidence="6">
    <location>
        <begin position="10"/>
        <end position="89"/>
    </location>
</feature>
<evidence type="ECO:0000256" key="2">
    <source>
        <dbReference type="ARBA" id="ARBA00022827"/>
    </source>
</evidence>
<feature type="binding site" evidence="5">
    <location>
        <position position="53"/>
    </location>
    <ligand>
        <name>FAD</name>
        <dbReference type="ChEBI" id="CHEBI:57692"/>
    </ligand>
</feature>
<evidence type="ECO:0000256" key="1">
    <source>
        <dbReference type="ARBA" id="ARBA00022630"/>
    </source>
</evidence>
<keyword evidence="1 5" id="KW-0285">Flavoprotein</keyword>
<dbReference type="OrthoDB" id="9782160at2"/>
<evidence type="ECO:0000313" key="8">
    <source>
        <dbReference type="Proteomes" id="UP000198598"/>
    </source>
</evidence>